<dbReference type="CDD" id="cd00063">
    <property type="entry name" value="FN3"/>
    <property type="match status" value="2"/>
</dbReference>
<dbReference type="EMBL" id="CAXKWB010008032">
    <property type="protein sequence ID" value="CAL4089393.1"/>
    <property type="molecule type" value="Genomic_DNA"/>
</dbReference>
<dbReference type="AlphaFoldDB" id="A0AAV2QM11"/>
<dbReference type="Pfam" id="PF00041">
    <property type="entry name" value="fn3"/>
    <property type="match status" value="2"/>
</dbReference>
<evidence type="ECO:0000313" key="2">
    <source>
        <dbReference type="EMBL" id="CAL4089393.1"/>
    </source>
</evidence>
<comment type="caution">
    <text evidence="2">The sequence shown here is derived from an EMBL/GenBank/DDBJ whole genome shotgun (WGS) entry which is preliminary data.</text>
</comment>
<protein>
    <recommendedName>
        <fullName evidence="1">Fibronectin type-III domain-containing protein</fullName>
    </recommendedName>
</protein>
<feature type="domain" description="Fibronectin type-III" evidence="1">
    <location>
        <begin position="1"/>
        <end position="91"/>
    </location>
</feature>
<dbReference type="SUPFAM" id="SSF49265">
    <property type="entry name" value="Fibronectin type III"/>
    <property type="match status" value="2"/>
</dbReference>
<evidence type="ECO:0000313" key="3">
    <source>
        <dbReference type="Proteomes" id="UP001497623"/>
    </source>
</evidence>
<dbReference type="InterPro" id="IPR003961">
    <property type="entry name" value="FN3_dom"/>
</dbReference>
<evidence type="ECO:0000259" key="1">
    <source>
        <dbReference type="PROSITE" id="PS50853"/>
    </source>
</evidence>
<dbReference type="InterPro" id="IPR036116">
    <property type="entry name" value="FN3_sf"/>
</dbReference>
<organism evidence="2 3">
    <name type="scientific">Meganyctiphanes norvegica</name>
    <name type="common">Northern krill</name>
    <name type="synonym">Thysanopoda norvegica</name>
    <dbReference type="NCBI Taxonomy" id="48144"/>
    <lineage>
        <taxon>Eukaryota</taxon>
        <taxon>Metazoa</taxon>
        <taxon>Ecdysozoa</taxon>
        <taxon>Arthropoda</taxon>
        <taxon>Crustacea</taxon>
        <taxon>Multicrustacea</taxon>
        <taxon>Malacostraca</taxon>
        <taxon>Eumalacostraca</taxon>
        <taxon>Eucarida</taxon>
        <taxon>Euphausiacea</taxon>
        <taxon>Euphausiidae</taxon>
        <taxon>Meganyctiphanes</taxon>
    </lineage>
</organism>
<feature type="non-terminal residue" evidence="2">
    <location>
        <position position="1"/>
    </location>
</feature>
<dbReference type="Gene3D" id="2.60.40.10">
    <property type="entry name" value="Immunoglobulins"/>
    <property type="match status" value="2"/>
</dbReference>
<feature type="non-terminal residue" evidence="2">
    <location>
        <position position="171"/>
    </location>
</feature>
<feature type="domain" description="Fibronectin type-III" evidence="1">
    <location>
        <begin position="93"/>
        <end position="171"/>
    </location>
</feature>
<dbReference type="Proteomes" id="UP001497623">
    <property type="component" value="Unassembled WGS sequence"/>
</dbReference>
<gene>
    <name evidence="2" type="ORF">MNOR_LOCUS13793</name>
</gene>
<reference evidence="2 3" key="1">
    <citation type="submission" date="2024-05" db="EMBL/GenBank/DDBJ databases">
        <authorList>
            <person name="Wallberg A."/>
        </authorList>
    </citation>
    <scope>NUCLEOTIDE SEQUENCE [LARGE SCALE GENOMIC DNA]</scope>
</reference>
<accession>A0AAV2QM11</accession>
<proteinExistence type="predicted"/>
<sequence>RFLDVETAVCTWLPPQVKYRNGQILHYEVEFGESDALVKRIFNTTETRAIFQIIDHHVDYEFKVKAWTSQGDGPNAYVLITALFDPLTDPPDAISILNGMATSDSSIELWWSTIPYVNSTLTGFQVFYTLDPNAGLDLWNKKSVPVTGSAELQNLDRHAIYTIAVVAMSCK</sequence>
<dbReference type="PROSITE" id="PS50853">
    <property type="entry name" value="FN3"/>
    <property type="match status" value="2"/>
</dbReference>
<name>A0AAV2QM11_MEGNR</name>
<dbReference type="InterPro" id="IPR013783">
    <property type="entry name" value="Ig-like_fold"/>
</dbReference>
<keyword evidence="3" id="KW-1185">Reference proteome</keyword>